<keyword evidence="2" id="KW-0479">Metal-binding</keyword>
<evidence type="ECO:0000259" key="5">
    <source>
        <dbReference type="PROSITE" id="PS50222"/>
    </source>
</evidence>
<dbReference type="PROSITE" id="PS00018">
    <property type="entry name" value="EF_HAND_1"/>
    <property type="match status" value="2"/>
</dbReference>
<dbReference type="InterPro" id="IPR018247">
    <property type="entry name" value="EF_Hand_1_Ca_BS"/>
</dbReference>
<dbReference type="Proteomes" id="UP000440578">
    <property type="component" value="Unassembled WGS sequence"/>
</dbReference>
<keyword evidence="7" id="KW-1185">Reference proteome</keyword>
<evidence type="ECO:0000313" key="6">
    <source>
        <dbReference type="EMBL" id="KAF0304972.1"/>
    </source>
</evidence>
<comment type="caution">
    <text evidence="6">The sequence shown here is derived from an EMBL/GenBank/DDBJ whole genome shotgun (WGS) entry which is preliminary data.</text>
</comment>
<dbReference type="OrthoDB" id="442428at2759"/>
<dbReference type="PANTHER" id="PTHR45668">
    <property type="entry name" value="SERINE/THREONINE-PROTEIN PHOSPHATASE 5-RELATED"/>
    <property type="match status" value="1"/>
</dbReference>
<dbReference type="CDD" id="cd00051">
    <property type="entry name" value="EFh"/>
    <property type="match status" value="1"/>
</dbReference>
<dbReference type="InterPro" id="IPR002048">
    <property type="entry name" value="EF_hand_dom"/>
</dbReference>
<sequence>MEQHCSPNIPWRTLRDKIVPPRPDGQIRYLDTFSETATTPGAKESPSVVEALYRNRDRLETIFRILDKDHSGFLSLDEFADACSLLRNYLCEPIPYDEMVNMARSMDINKDGFIDFNEFLETFRLVDMDSGYVTDDT</sequence>
<feature type="domain" description="EF-hand" evidence="5">
    <location>
        <begin position="94"/>
        <end position="129"/>
    </location>
</feature>
<dbReference type="InterPro" id="IPR051134">
    <property type="entry name" value="PPP_phosphatase"/>
</dbReference>
<dbReference type="Pfam" id="PF13499">
    <property type="entry name" value="EF-hand_7"/>
    <property type="match status" value="1"/>
</dbReference>
<dbReference type="Gene3D" id="1.10.238.10">
    <property type="entry name" value="EF-hand"/>
    <property type="match status" value="1"/>
</dbReference>
<evidence type="ECO:0000256" key="4">
    <source>
        <dbReference type="ARBA" id="ARBA00023211"/>
    </source>
</evidence>
<name>A0A6A4WQR3_AMPAM</name>
<dbReference type="SMART" id="SM00054">
    <property type="entry name" value="EFh"/>
    <property type="match status" value="2"/>
</dbReference>
<proteinExistence type="predicted"/>
<gene>
    <name evidence="6" type="primary">PPEF2</name>
    <name evidence="6" type="ORF">FJT64_002631</name>
</gene>
<evidence type="ECO:0000256" key="3">
    <source>
        <dbReference type="ARBA" id="ARBA00022837"/>
    </source>
</evidence>
<protein>
    <submittedName>
        <fullName evidence="6">Serine/threonine-protein phosphatase with EF-hands 2</fullName>
    </submittedName>
</protein>
<dbReference type="InterPro" id="IPR011992">
    <property type="entry name" value="EF-hand-dom_pair"/>
</dbReference>
<keyword evidence="3" id="KW-0106">Calcium</keyword>
<dbReference type="EMBL" id="VIIS01000792">
    <property type="protein sequence ID" value="KAF0304972.1"/>
    <property type="molecule type" value="Genomic_DNA"/>
</dbReference>
<evidence type="ECO:0000256" key="1">
    <source>
        <dbReference type="ARBA" id="ARBA00001936"/>
    </source>
</evidence>
<dbReference type="SUPFAM" id="SSF47473">
    <property type="entry name" value="EF-hand"/>
    <property type="match status" value="1"/>
</dbReference>
<accession>A0A6A4WQR3</accession>
<reference evidence="6 7" key="1">
    <citation type="submission" date="2019-07" db="EMBL/GenBank/DDBJ databases">
        <title>Draft genome assembly of a fouling barnacle, Amphibalanus amphitrite (Darwin, 1854): The first reference genome for Thecostraca.</title>
        <authorList>
            <person name="Kim W."/>
        </authorList>
    </citation>
    <scope>NUCLEOTIDE SEQUENCE [LARGE SCALE GENOMIC DNA]</scope>
    <source>
        <strain evidence="6">SNU_AA5</strain>
        <tissue evidence="6">Soma without cirri and trophi</tissue>
    </source>
</reference>
<dbReference type="GO" id="GO:0005509">
    <property type="term" value="F:calcium ion binding"/>
    <property type="evidence" value="ECO:0007669"/>
    <property type="project" value="InterPro"/>
</dbReference>
<keyword evidence="4" id="KW-0464">Manganese</keyword>
<dbReference type="AlphaFoldDB" id="A0A6A4WQR3"/>
<dbReference type="PROSITE" id="PS50222">
    <property type="entry name" value="EF_HAND_2"/>
    <property type="match status" value="2"/>
</dbReference>
<feature type="domain" description="EF-hand" evidence="5">
    <location>
        <begin position="54"/>
        <end position="89"/>
    </location>
</feature>
<evidence type="ECO:0000256" key="2">
    <source>
        <dbReference type="ARBA" id="ARBA00022723"/>
    </source>
</evidence>
<dbReference type="PANTHER" id="PTHR45668:SF3">
    <property type="entry name" value="SERINE_THREONINE-PROTEIN PHOSPHATASE RDGC"/>
    <property type="match status" value="1"/>
</dbReference>
<organism evidence="6 7">
    <name type="scientific">Amphibalanus amphitrite</name>
    <name type="common">Striped barnacle</name>
    <name type="synonym">Balanus amphitrite</name>
    <dbReference type="NCBI Taxonomy" id="1232801"/>
    <lineage>
        <taxon>Eukaryota</taxon>
        <taxon>Metazoa</taxon>
        <taxon>Ecdysozoa</taxon>
        <taxon>Arthropoda</taxon>
        <taxon>Crustacea</taxon>
        <taxon>Multicrustacea</taxon>
        <taxon>Cirripedia</taxon>
        <taxon>Thoracica</taxon>
        <taxon>Thoracicalcarea</taxon>
        <taxon>Balanomorpha</taxon>
        <taxon>Balanoidea</taxon>
        <taxon>Balanidae</taxon>
        <taxon>Amphibalaninae</taxon>
        <taxon>Amphibalanus</taxon>
    </lineage>
</organism>
<comment type="cofactor">
    <cofactor evidence="1">
        <name>Mn(2+)</name>
        <dbReference type="ChEBI" id="CHEBI:29035"/>
    </cofactor>
</comment>
<evidence type="ECO:0000313" key="7">
    <source>
        <dbReference type="Proteomes" id="UP000440578"/>
    </source>
</evidence>